<feature type="region of interest" description="Disordered" evidence="1">
    <location>
        <begin position="22"/>
        <end position="52"/>
    </location>
</feature>
<keyword evidence="2" id="KW-0472">Membrane</keyword>
<dbReference type="AlphaFoldDB" id="Q1J112"/>
<sequence length="285" mass="30089">MADRVTVERVTVDLPAAERVKVERPTTPERNLAPETRTPYVQPSGLPDKRPLTEREEARARLKASVDALVERANLQVQLQKEPLRMLGGASAVGAAAGTLLGVIVGRQFQRTKKIYVDADSPEKHQKALIRAQKKEKGGTSVGGALVATLTTLGIKVLNDRVLTPKLEEMARNLLDRAGQEGSQGGRRSTPRTADQAQSAATGTAGGWSLRRSRSNPAPADTNVTANFLKRDEGAPASNAARVGVPGGPSVPGTGSSIPAPVSTVEAKAQGSPINPEEKANPNIR</sequence>
<feature type="compositionally biased region" description="Basic and acidic residues" evidence="1">
    <location>
        <begin position="276"/>
        <end position="285"/>
    </location>
</feature>
<feature type="compositionally biased region" description="Low complexity" evidence="1">
    <location>
        <begin position="193"/>
        <end position="203"/>
    </location>
</feature>
<dbReference type="EMBL" id="CP000359">
    <property type="protein sequence ID" value="ABF44822.1"/>
    <property type="molecule type" value="Genomic_DNA"/>
</dbReference>
<organism evidence="3 4">
    <name type="scientific">Deinococcus geothermalis (strain DSM 11300 / CIP 105573 / AG-3a)</name>
    <dbReference type="NCBI Taxonomy" id="319795"/>
    <lineage>
        <taxon>Bacteria</taxon>
        <taxon>Thermotogati</taxon>
        <taxon>Deinococcota</taxon>
        <taxon>Deinococci</taxon>
        <taxon>Deinococcales</taxon>
        <taxon>Deinococcaceae</taxon>
        <taxon>Deinococcus</taxon>
    </lineage>
</organism>
<evidence type="ECO:0000313" key="4">
    <source>
        <dbReference type="Proteomes" id="UP000002431"/>
    </source>
</evidence>
<dbReference type="KEGG" id="dge:Dgeo_0520"/>
<accession>Q1J112</accession>
<evidence type="ECO:0000313" key="3">
    <source>
        <dbReference type="EMBL" id="ABF44822.1"/>
    </source>
</evidence>
<evidence type="ECO:0000256" key="2">
    <source>
        <dbReference type="SAM" id="Phobius"/>
    </source>
</evidence>
<keyword evidence="2" id="KW-1133">Transmembrane helix</keyword>
<dbReference type="STRING" id="319795.Dgeo_0520"/>
<protein>
    <submittedName>
        <fullName evidence="3">Uncharacterized protein</fullName>
    </submittedName>
</protein>
<dbReference type="HOGENOM" id="CLU_082673_0_0_0"/>
<keyword evidence="4" id="KW-1185">Reference proteome</keyword>
<evidence type="ECO:0000256" key="1">
    <source>
        <dbReference type="SAM" id="MobiDB-lite"/>
    </source>
</evidence>
<feature type="transmembrane region" description="Helical" evidence="2">
    <location>
        <begin position="86"/>
        <end position="106"/>
    </location>
</feature>
<proteinExistence type="predicted"/>
<keyword evidence="2" id="KW-0812">Transmembrane</keyword>
<reference evidence="3" key="1">
    <citation type="submission" date="2006-04" db="EMBL/GenBank/DDBJ databases">
        <title>Complete sequence of chromosome of Deinococcus geothermalis DSM 11300.</title>
        <authorList>
            <consortium name="US DOE Joint Genome Institute"/>
            <person name="Copeland A."/>
            <person name="Lucas S."/>
            <person name="Lapidus A."/>
            <person name="Barry K."/>
            <person name="Detter J.C."/>
            <person name="Glavina del Rio T."/>
            <person name="Hammon N."/>
            <person name="Israni S."/>
            <person name="Dalin E."/>
            <person name="Tice H."/>
            <person name="Pitluck S."/>
            <person name="Brettin T."/>
            <person name="Bruce D."/>
            <person name="Han C."/>
            <person name="Tapia R."/>
            <person name="Saunders E."/>
            <person name="Gilna P."/>
            <person name="Schmutz J."/>
            <person name="Larimer F."/>
            <person name="Land M."/>
            <person name="Hauser L."/>
            <person name="Kyrpides N."/>
            <person name="Kim E."/>
            <person name="Daly M.J."/>
            <person name="Fredrickson J.K."/>
            <person name="Makarova K.S."/>
            <person name="Gaidamakova E.K."/>
            <person name="Zhai M."/>
            <person name="Richardson P."/>
        </authorList>
    </citation>
    <scope>NUCLEOTIDE SEQUENCE</scope>
    <source>
        <strain evidence="3">DSM 11300</strain>
    </source>
</reference>
<dbReference type="RefSeq" id="WP_011529664.1">
    <property type="nucleotide sequence ID" value="NC_008025.1"/>
</dbReference>
<feature type="region of interest" description="Disordered" evidence="1">
    <location>
        <begin position="176"/>
        <end position="285"/>
    </location>
</feature>
<gene>
    <name evidence="3" type="ordered locus">Dgeo_0520</name>
</gene>
<dbReference type="Proteomes" id="UP000002431">
    <property type="component" value="Chromosome"/>
</dbReference>
<name>Q1J112_DEIGD</name>